<dbReference type="SUPFAM" id="SSF47781">
    <property type="entry name" value="RuvA domain 2-like"/>
    <property type="match status" value="1"/>
</dbReference>
<dbReference type="RefSeq" id="WP_117449640.1">
    <property type="nucleotide sequence ID" value="NZ_JAOQKE010000014.1"/>
</dbReference>
<dbReference type="Gene3D" id="1.10.150.320">
    <property type="entry name" value="Photosystem II 12 kDa extrinsic protein"/>
    <property type="match status" value="1"/>
</dbReference>
<dbReference type="Pfam" id="PF12836">
    <property type="entry name" value="HHH_3"/>
    <property type="match status" value="1"/>
</dbReference>
<name>A0ABT2SNQ2_9FIRM</name>
<sequence>MKNQKKKSGIISILLILSLCFTGCDTVGKEIVWKNREAESAAVDEQVLSVENITEMCTEAESGVDSVSFDRTEEVQTEQSMVLYADICGAVQEPGVYKLEEGARIFQLIKQAGGLREDADLTSVNQAEKVTDGMKIRIYTKEEAASLPQQIWESTAESEQTAPVSAKININSADIAQLTQLTGIGEARAADIIAYRTEHGRFLTIEEIMNVSGIKESTFQKIKDQIVVE</sequence>
<feature type="domain" description="Helix-hairpin-helix DNA-binding motif class 1" evidence="1">
    <location>
        <begin position="176"/>
        <end position="195"/>
    </location>
</feature>
<accession>A0ABT2SNQ2</accession>
<organism evidence="2 3">
    <name type="scientific">Muricoprocola aceti</name>
    <dbReference type="NCBI Taxonomy" id="2981772"/>
    <lineage>
        <taxon>Bacteria</taxon>
        <taxon>Bacillati</taxon>
        <taxon>Bacillota</taxon>
        <taxon>Clostridia</taxon>
        <taxon>Lachnospirales</taxon>
        <taxon>Lachnospiraceae</taxon>
        <taxon>Muricoprocola</taxon>
    </lineage>
</organism>
<dbReference type="InterPro" id="IPR004509">
    <property type="entry name" value="Competence_ComEA_HhH"/>
</dbReference>
<gene>
    <name evidence="2" type="ORF">OCV47_11045</name>
</gene>
<evidence type="ECO:0000259" key="1">
    <source>
        <dbReference type="SMART" id="SM00278"/>
    </source>
</evidence>
<evidence type="ECO:0000313" key="2">
    <source>
        <dbReference type="EMBL" id="MCU6725880.1"/>
    </source>
</evidence>
<feature type="domain" description="Helix-hairpin-helix DNA-binding motif class 1" evidence="1">
    <location>
        <begin position="206"/>
        <end position="225"/>
    </location>
</feature>
<dbReference type="InterPro" id="IPR051675">
    <property type="entry name" value="Endo/Exo/Phosphatase_dom_1"/>
</dbReference>
<dbReference type="SMART" id="SM00278">
    <property type="entry name" value="HhH1"/>
    <property type="match status" value="2"/>
</dbReference>
<dbReference type="InterPro" id="IPR019554">
    <property type="entry name" value="Soluble_ligand-bd"/>
</dbReference>
<dbReference type="Proteomes" id="UP001652338">
    <property type="component" value="Unassembled WGS sequence"/>
</dbReference>
<dbReference type="PANTHER" id="PTHR21180:SF32">
    <property type="entry name" value="ENDONUCLEASE_EXONUCLEASE_PHOSPHATASE FAMILY DOMAIN-CONTAINING PROTEIN 1"/>
    <property type="match status" value="1"/>
</dbReference>
<reference evidence="2 3" key="1">
    <citation type="journal article" date="2021" name="ISME Commun">
        <title>Automated analysis of genomic sequences facilitates high-throughput and comprehensive description of bacteria.</title>
        <authorList>
            <person name="Hitch T.C.A."/>
        </authorList>
    </citation>
    <scope>NUCLEOTIDE SEQUENCE [LARGE SCALE GENOMIC DNA]</scope>
    <source>
        <strain evidence="2 3">Sanger_29</strain>
    </source>
</reference>
<dbReference type="InterPro" id="IPR003583">
    <property type="entry name" value="Hlx-hairpin-Hlx_DNA-bd_motif"/>
</dbReference>
<evidence type="ECO:0000313" key="3">
    <source>
        <dbReference type="Proteomes" id="UP001652338"/>
    </source>
</evidence>
<dbReference type="InterPro" id="IPR010994">
    <property type="entry name" value="RuvA_2-like"/>
</dbReference>
<dbReference type="NCBIfam" id="TIGR00426">
    <property type="entry name" value="competence protein ComEA helix-hairpin-helix repeat region"/>
    <property type="match status" value="1"/>
</dbReference>
<proteinExistence type="predicted"/>
<dbReference type="PANTHER" id="PTHR21180">
    <property type="entry name" value="ENDONUCLEASE/EXONUCLEASE/PHOSPHATASE FAMILY DOMAIN-CONTAINING PROTEIN 1"/>
    <property type="match status" value="1"/>
</dbReference>
<dbReference type="Pfam" id="PF10531">
    <property type="entry name" value="SLBB"/>
    <property type="match status" value="1"/>
</dbReference>
<comment type="caution">
    <text evidence="2">The sequence shown here is derived from an EMBL/GenBank/DDBJ whole genome shotgun (WGS) entry which is preliminary data.</text>
</comment>
<dbReference type="EMBL" id="JAOQKE010000014">
    <property type="protein sequence ID" value="MCU6725880.1"/>
    <property type="molecule type" value="Genomic_DNA"/>
</dbReference>
<keyword evidence="3" id="KW-1185">Reference proteome</keyword>
<protein>
    <submittedName>
        <fullName evidence="2">Helix-hairpin-helix domain-containing protein</fullName>
    </submittedName>
</protein>